<dbReference type="EMBL" id="PRLP01000027">
    <property type="protein sequence ID" value="PPC77700.1"/>
    <property type="molecule type" value="Genomic_DNA"/>
</dbReference>
<evidence type="ECO:0000256" key="1">
    <source>
        <dbReference type="SAM" id="Coils"/>
    </source>
</evidence>
<keyword evidence="2" id="KW-0472">Membrane</keyword>
<sequence length="521" mass="59434">MNTSENHLHEFLRIFFANRRLIKRTFLVCAAISLVIPLLTKVAFDVSAEIVVQSKKLSQIDASTTLNSDTDKFVPPTLADMETESTMLRSPSLIRTTLQQMIKEGYFVPQYGLLDTWVKQPLRQYVIQPLQNLFGQSSTQEGQLETLTDLTLQSLSVITLPGSNVLSVTYSTADPESGVVFVNHLLDNYLSNRQQLQSTELPTSFYEQKRDQYRNQLDLLQQKRLSLLSSNNMSDPTAEIGFTLQAINTEEQSLNQLHDQSLENQKLISYLKKNLDIARNGSLTEASFPFTFGASRTGTGYDDVEIRQLTTQLTDLIGRYGDTSAAFQQNSLPMKQLREQIQRTREQLMKVIGNRVEERQNEFNTTLALIAQKTQRIEDYKQRVLKLQEVQAQLAQLDTEITSLHSIFSAYTQRYEESRTQQVLNAQSASNARILSRPYEPTKPSTPSAMAIIGSGLITAVFLSLALGYIREFFDHRFKHPGQISQRLNLPVLLVINDQQTVSKNPHKRWTLAWMRYWISH</sequence>
<feature type="transmembrane region" description="Helical" evidence="2">
    <location>
        <begin position="21"/>
        <end position="39"/>
    </location>
</feature>
<dbReference type="OrthoDB" id="7001023at2"/>
<reference evidence="3 4" key="1">
    <citation type="submission" date="2018-02" db="EMBL/GenBank/DDBJ databases">
        <title>novel marine gammaproteobacteria from coastal saline agro ecosystem.</title>
        <authorList>
            <person name="Krishnan R."/>
            <person name="Ramesh Kumar N."/>
        </authorList>
    </citation>
    <scope>NUCLEOTIDE SEQUENCE [LARGE SCALE GENOMIC DNA]</scope>
    <source>
        <strain evidence="3 4">228</strain>
    </source>
</reference>
<organism evidence="3 4">
    <name type="scientific">Proteobacteria bacterium 228</name>
    <dbReference type="NCBI Taxonomy" id="2083153"/>
    <lineage>
        <taxon>Bacteria</taxon>
        <taxon>Pseudomonadati</taxon>
        <taxon>Pseudomonadota</taxon>
    </lineage>
</organism>
<gene>
    <name evidence="3" type="ORF">C4K68_08965</name>
</gene>
<evidence type="ECO:0000313" key="4">
    <source>
        <dbReference type="Proteomes" id="UP000238196"/>
    </source>
</evidence>
<dbReference type="GO" id="GO:0004713">
    <property type="term" value="F:protein tyrosine kinase activity"/>
    <property type="evidence" value="ECO:0007669"/>
    <property type="project" value="TreeGrafter"/>
</dbReference>
<protein>
    <submittedName>
        <fullName evidence="3">Lipopolysaccharide biosynthesis protein</fullName>
    </submittedName>
</protein>
<keyword evidence="2" id="KW-1133">Transmembrane helix</keyword>
<dbReference type="Proteomes" id="UP000238196">
    <property type="component" value="Unassembled WGS sequence"/>
</dbReference>
<evidence type="ECO:0000256" key="2">
    <source>
        <dbReference type="SAM" id="Phobius"/>
    </source>
</evidence>
<feature type="coiled-coil region" evidence="1">
    <location>
        <begin position="334"/>
        <end position="407"/>
    </location>
</feature>
<dbReference type="InterPro" id="IPR050445">
    <property type="entry name" value="Bact_polysacc_biosynth/exp"/>
</dbReference>
<dbReference type="PANTHER" id="PTHR32309:SF13">
    <property type="entry name" value="FERRIC ENTEROBACTIN TRANSPORT PROTEIN FEPE"/>
    <property type="match status" value="1"/>
</dbReference>
<feature type="transmembrane region" description="Helical" evidence="2">
    <location>
        <begin position="449"/>
        <end position="470"/>
    </location>
</feature>
<keyword evidence="1" id="KW-0175">Coiled coil</keyword>
<keyword evidence="2" id="KW-0812">Transmembrane</keyword>
<comment type="caution">
    <text evidence="3">The sequence shown here is derived from an EMBL/GenBank/DDBJ whole genome shotgun (WGS) entry which is preliminary data.</text>
</comment>
<evidence type="ECO:0000313" key="3">
    <source>
        <dbReference type="EMBL" id="PPC77700.1"/>
    </source>
</evidence>
<dbReference type="PANTHER" id="PTHR32309">
    <property type="entry name" value="TYROSINE-PROTEIN KINASE"/>
    <property type="match status" value="1"/>
</dbReference>
<name>A0A2S5KSJ2_9PROT</name>
<dbReference type="GO" id="GO:0005886">
    <property type="term" value="C:plasma membrane"/>
    <property type="evidence" value="ECO:0007669"/>
    <property type="project" value="TreeGrafter"/>
</dbReference>
<dbReference type="AlphaFoldDB" id="A0A2S5KSJ2"/>
<proteinExistence type="predicted"/>
<accession>A0A2S5KSJ2</accession>